<dbReference type="InterPro" id="IPR000060">
    <property type="entry name" value="BCCT_transptr"/>
</dbReference>
<feature type="transmembrane region" description="Helical" evidence="8">
    <location>
        <begin position="21"/>
        <end position="39"/>
    </location>
</feature>
<feature type="transmembrane region" description="Helical" evidence="8">
    <location>
        <begin position="484"/>
        <end position="504"/>
    </location>
</feature>
<evidence type="ECO:0000256" key="6">
    <source>
        <dbReference type="ARBA" id="ARBA00023136"/>
    </source>
</evidence>
<feature type="transmembrane region" description="Helical" evidence="8">
    <location>
        <begin position="238"/>
        <end position="260"/>
    </location>
</feature>
<evidence type="ECO:0000256" key="5">
    <source>
        <dbReference type="ARBA" id="ARBA00022989"/>
    </source>
</evidence>
<proteinExistence type="predicted"/>
<organism evidence="9 10">
    <name type="scientific">Marinobacterium rhizophilum</name>
    <dbReference type="NCBI Taxonomy" id="420402"/>
    <lineage>
        <taxon>Bacteria</taxon>
        <taxon>Pseudomonadati</taxon>
        <taxon>Pseudomonadota</taxon>
        <taxon>Gammaproteobacteria</taxon>
        <taxon>Oceanospirillales</taxon>
        <taxon>Oceanospirillaceae</taxon>
        <taxon>Marinobacterium</taxon>
    </lineage>
</organism>
<dbReference type="RefSeq" id="WP_255854403.1">
    <property type="nucleotide sequence ID" value="NZ_CP073347.1"/>
</dbReference>
<gene>
    <name evidence="9" type="ORF">KDW95_01225</name>
</gene>
<feature type="region of interest" description="Disordered" evidence="7">
    <location>
        <begin position="518"/>
        <end position="544"/>
    </location>
</feature>
<feature type="transmembrane region" description="Helical" evidence="8">
    <location>
        <begin position="272"/>
        <end position="292"/>
    </location>
</feature>
<keyword evidence="3" id="KW-1003">Cell membrane</keyword>
<protein>
    <submittedName>
        <fullName evidence="9">BCCT family transporter</fullName>
    </submittedName>
</protein>
<name>A0ABY5HM33_9GAMM</name>
<feature type="transmembrane region" description="Helical" evidence="8">
    <location>
        <begin position="59"/>
        <end position="78"/>
    </location>
</feature>
<feature type="transmembrane region" description="Helical" evidence="8">
    <location>
        <begin position="327"/>
        <end position="344"/>
    </location>
</feature>
<evidence type="ECO:0000313" key="10">
    <source>
        <dbReference type="Proteomes" id="UP001058461"/>
    </source>
</evidence>
<evidence type="ECO:0000256" key="3">
    <source>
        <dbReference type="ARBA" id="ARBA00022475"/>
    </source>
</evidence>
<keyword evidence="4 8" id="KW-0812">Transmembrane</keyword>
<feature type="transmembrane region" description="Helical" evidence="8">
    <location>
        <begin position="414"/>
        <end position="439"/>
    </location>
</feature>
<dbReference type="NCBIfam" id="TIGR00842">
    <property type="entry name" value="bcct"/>
    <property type="match status" value="1"/>
</dbReference>
<evidence type="ECO:0000256" key="4">
    <source>
        <dbReference type="ARBA" id="ARBA00022692"/>
    </source>
</evidence>
<feature type="transmembrane region" description="Helical" evidence="8">
    <location>
        <begin position="459"/>
        <end position="478"/>
    </location>
</feature>
<keyword evidence="5 8" id="KW-1133">Transmembrane helix</keyword>
<feature type="transmembrane region" description="Helical" evidence="8">
    <location>
        <begin position="98"/>
        <end position="119"/>
    </location>
</feature>
<comment type="subcellular location">
    <subcellularLocation>
        <location evidence="1">Cell membrane</location>
        <topology evidence="1">Multi-pass membrane protein</topology>
    </subcellularLocation>
</comment>
<evidence type="ECO:0000256" key="1">
    <source>
        <dbReference type="ARBA" id="ARBA00004651"/>
    </source>
</evidence>
<evidence type="ECO:0000256" key="8">
    <source>
        <dbReference type="SAM" id="Phobius"/>
    </source>
</evidence>
<accession>A0ABY5HM33</accession>
<dbReference type="Proteomes" id="UP001058461">
    <property type="component" value="Chromosome"/>
</dbReference>
<feature type="transmembrane region" description="Helical" evidence="8">
    <location>
        <begin position="200"/>
        <end position="218"/>
    </location>
</feature>
<keyword evidence="6 8" id="KW-0472">Membrane</keyword>
<dbReference type="EMBL" id="CP073347">
    <property type="protein sequence ID" value="UTW12334.1"/>
    <property type="molecule type" value="Genomic_DNA"/>
</dbReference>
<reference evidence="9" key="1">
    <citation type="submission" date="2021-04" db="EMBL/GenBank/DDBJ databases">
        <title>Oceanospirillales bacteria with DddD are important DMSP degraders in coastal seawater.</title>
        <authorList>
            <person name="Liu J."/>
        </authorList>
    </citation>
    <scope>NUCLEOTIDE SEQUENCE</scope>
    <source>
        <strain evidence="9">D13-1</strain>
    </source>
</reference>
<evidence type="ECO:0000313" key="9">
    <source>
        <dbReference type="EMBL" id="UTW12334.1"/>
    </source>
</evidence>
<keyword evidence="10" id="KW-1185">Reference proteome</keyword>
<evidence type="ECO:0000256" key="7">
    <source>
        <dbReference type="SAM" id="MobiDB-lite"/>
    </source>
</evidence>
<keyword evidence="2" id="KW-0813">Transport</keyword>
<evidence type="ECO:0000256" key="2">
    <source>
        <dbReference type="ARBA" id="ARBA00022448"/>
    </source>
</evidence>
<dbReference type="PANTHER" id="PTHR30047:SF11">
    <property type="entry name" value="L-CARNITINE_GAMMA-BUTYROBETAINE ANTIPORTER"/>
    <property type="match status" value="1"/>
</dbReference>
<sequence>MSKIKKREEVVIQEAPLDKKIFWPACLVVTAAIMFMIVFEESSRSVVENIFNFVTNQFGFVYIWAGAIFFISVIWISLGKFGSVRLGGAEARPEFSRISWIAMFFCSGIGTSLIYWSSIEWTYYYTSPPFGLEAKSQAAAEYAGMYGMFHWGPLAWAFYSLTAFPIGYAYYNRKKGGLRLSTACAGIIGEKNATGTIGKIIDILLVFGLVGGTGTTLASGTPMLAEALSQFMGVAHTAAIDITVVVVWTCIFVTSVTLGLKKGIKVLSDINLIALIILCSIVFIGGPTYFMLNMFTDSIGLMLTNFTRMAFYTDPIGKSMFPQWWTIFYWAWWVAYGPYMGIFIARISKGRTFRDIGLTVTIAGSTGCMLFFMLFGNNTMYAELNGLYPVLDTIKNESASAAILGVMMQLPLEWLILPLFILVGFVYSGTTVDSSAYVLASITSKNIKEGQEPSRINRLFWAIALGITGLILMNAGGLAPIKTASLIVGVPLVFIMGISFLSLLKWLKEDFPEYQGDDLKVKSTEDDESPSMSLDNSEMAFKKV</sequence>
<dbReference type="PANTHER" id="PTHR30047">
    <property type="entry name" value="HIGH-AFFINITY CHOLINE TRANSPORT PROTEIN-RELATED"/>
    <property type="match status" value="1"/>
</dbReference>
<dbReference type="Pfam" id="PF02028">
    <property type="entry name" value="BCCT"/>
    <property type="match status" value="1"/>
</dbReference>
<feature type="transmembrane region" description="Helical" evidence="8">
    <location>
        <begin position="356"/>
        <end position="375"/>
    </location>
</feature>
<feature type="transmembrane region" description="Helical" evidence="8">
    <location>
        <begin position="154"/>
        <end position="171"/>
    </location>
</feature>